<protein>
    <submittedName>
        <fullName evidence="1">Uncharacterized protein</fullName>
    </submittedName>
</protein>
<name>A0A4Y2NHN6_ARAVE</name>
<reference evidence="1 2" key="1">
    <citation type="journal article" date="2019" name="Sci. Rep.">
        <title>Orb-weaving spider Araneus ventricosus genome elucidates the spidroin gene catalogue.</title>
        <authorList>
            <person name="Kono N."/>
            <person name="Nakamura H."/>
            <person name="Ohtoshi R."/>
            <person name="Moran D.A.P."/>
            <person name="Shinohara A."/>
            <person name="Yoshida Y."/>
            <person name="Fujiwara M."/>
            <person name="Mori M."/>
            <person name="Tomita M."/>
            <person name="Arakawa K."/>
        </authorList>
    </citation>
    <scope>NUCLEOTIDE SEQUENCE [LARGE SCALE GENOMIC DNA]</scope>
</reference>
<evidence type="ECO:0000313" key="2">
    <source>
        <dbReference type="Proteomes" id="UP000499080"/>
    </source>
</evidence>
<sequence>MKTLREAANQRARLFSLARIEVKVGYMRPGLTDLARYARPSGIRNSTTNVRYRCTKVKDNSQDAKKLELIWILWFTISCGESWDILLSELTFYSEDSVARALRRVTRR</sequence>
<dbReference type="AlphaFoldDB" id="A0A4Y2NHN6"/>
<keyword evidence="2" id="KW-1185">Reference proteome</keyword>
<dbReference type="EMBL" id="BGPR01009177">
    <property type="protein sequence ID" value="GBN38412.1"/>
    <property type="molecule type" value="Genomic_DNA"/>
</dbReference>
<accession>A0A4Y2NHN6</accession>
<dbReference type="Proteomes" id="UP000499080">
    <property type="component" value="Unassembled WGS sequence"/>
</dbReference>
<organism evidence="1 2">
    <name type="scientific">Araneus ventricosus</name>
    <name type="common">Orbweaver spider</name>
    <name type="synonym">Epeira ventricosa</name>
    <dbReference type="NCBI Taxonomy" id="182803"/>
    <lineage>
        <taxon>Eukaryota</taxon>
        <taxon>Metazoa</taxon>
        <taxon>Ecdysozoa</taxon>
        <taxon>Arthropoda</taxon>
        <taxon>Chelicerata</taxon>
        <taxon>Arachnida</taxon>
        <taxon>Araneae</taxon>
        <taxon>Araneomorphae</taxon>
        <taxon>Entelegynae</taxon>
        <taxon>Araneoidea</taxon>
        <taxon>Araneidae</taxon>
        <taxon>Araneus</taxon>
    </lineage>
</organism>
<evidence type="ECO:0000313" key="1">
    <source>
        <dbReference type="EMBL" id="GBN38412.1"/>
    </source>
</evidence>
<proteinExistence type="predicted"/>
<gene>
    <name evidence="1" type="ORF">AVEN_153706_1</name>
</gene>
<comment type="caution">
    <text evidence="1">The sequence shown here is derived from an EMBL/GenBank/DDBJ whole genome shotgun (WGS) entry which is preliminary data.</text>
</comment>